<proteinExistence type="predicted"/>
<reference evidence="3 4" key="1">
    <citation type="submission" date="2025-05" db="UniProtKB">
        <authorList>
            <consortium name="RefSeq"/>
        </authorList>
    </citation>
    <scope>IDENTIFICATION</scope>
</reference>
<dbReference type="RefSeq" id="XP_072854437.1">
    <property type="nucleotide sequence ID" value="XM_072998336.1"/>
</dbReference>
<dbReference type="PANTHER" id="PTHR16058">
    <property type="entry name" value="DOUBLE ZINC RIBBON AND ANKYRIN REPEAT-CONTAINING PROTEIN 1"/>
    <property type="match status" value="1"/>
</dbReference>
<dbReference type="InterPro" id="IPR026876">
    <property type="entry name" value="Fn3_assoc_repeat"/>
</dbReference>
<dbReference type="SMART" id="SM00248">
    <property type="entry name" value="ANK"/>
    <property type="match status" value="3"/>
</dbReference>
<dbReference type="GeneID" id="110090784"/>
<gene>
    <name evidence="3 4" type="primary">DZANK1</name>
</gene>
<dbReference type="Pfam" id="PF13287">
    <property type="entry name" value="Fn3_assoc"/>
    <property type="match status" value="1"/>
</dbReference>
<feature type="repeat" description="ANK" evidence="1">
    <location>
        <begin position="548"/>
        <end position="582"/>
    </location>
</feature>
<evidence type="ECO:0000313" key="4">
    <source>
        <dbReference type="RefSeq" id="XP_072854437.1"/>
    </source>
</evidence>
<dbReference type="InterPro" id="IPR002110">
    <property type="entry name" value="Ankyrin_rpt"/>
</dbReference>
<dbReference type="PANTHER" id="PTHR16058:SF4">
    <property type="entry name" value="DOUBLE ZINC RIBBON AND ANKYRIN REPEAT-CONTAINING PROTEIN 1"/>
    <property type="match status" value="1"/>
</dbReference>
<dbReference type="InterPro" id="IPR052481">
    <property type="entry name" value="DZAN1"/>
</dbReference>
<evidence type="ECO:0000313" key="3">
    <source>
        <dbReference type="RefSeq" id="XP_072854436.1"/>
    </source>
</evidence>
<protein>
    <submittedName>
        <fullName evidence="3 4">Double zinc ribbon and ankyrin repeat-containing protein 1 isoform X1</fullName>
    </submittedName>
</protein>
<keyword evidence="1" id="KW-0040">ANK repeat</keyword>
<keyword evidence="2" id="KW-1185">Reference proteome</keyword>
<dbReference type="Pfam" id="PF12796">
    <property type="entry name" value="Ank_2"/>
    <property type="match status" value="1"/>
</dbReference>
<dbReference type="RefSeq" id="XP_072854436.1">
    <property type="nucleotide sequence ID" value="XM_072998335.1"/>
</dbReference>
<sequence>MTAGSILVPQIIPLREPIPGKAKHEIDTNTLIEMKSDTPDVTIYYAIDGSKPQLSRRLDCRDHNTFKYNVPITLPDGKITVKALAVAKDYRESAIVTKVFVVEYVTSYTPVPDENKDENFLKDLSKQEMEGGLSELSLTKKEVNAESKFHWNYVAEELQAECSVPSHLSEPHLKKNYWTTLSDRKETHSAILMPQSQGKVLCCVCGAENPIHIKHCVICDNKLPEAHMPGLFPFHFTCFKCSARNYPHDLFCGTCGVFIEPSCRLDTDDTLVNAGDDFVISKNYSLQTWQQSTNSLPTPRTNLVEKKEQGTQTTGLYYPSSKLLEKKEYELVSQTGKQNKVHDHKPLLTAISPGRGYWRKQLDHVCAHLRSYTQNNVAFRTSIGEPQMGKLISATIHEDGYQVSLHLNYALAINKNIFTSKPVTFDYHGLRPNGTMELSENQANLATEASQRTPNPNKKVRRIIKTRKYLEKEDRLTIESRQLLKEVGPKGQGQPLLIEQLIDEGADPNYTNSDEEPALTLAVLNKHHEAIPVLVQKGADIDHQSGPENNTALHEAVLLGMEGWECIEALLGCNADIRKKNTRGLSASDLALKSGNDKIVSLFAKLMEK</sequence>
<dbReference type="PROSITE" id="PS50088">
    <property type="entry name" value="ANK_REPEAT"/>
    <property type="match status" value="2"/>
</dbReference>
<dbReference type="Gene3D" id="1.25.40.20">
    <property type="entry name" value="Ankyrin repeat-containing domain"/>
    <property type="match status" value="1"/>
</dbReference>
<organism evidence="2 4">
    <name type="scientific">Pogona vitticeps</name>
    <name type="common">central bearded dragon</name>
    <dbReference type="NCBI Taxonomy" id="103695"/>
    <lineage>
        <taxon>Eukaryota</taxon>
        <taxon>Metazoa</taxon>
        <taxon>Chordata</taxon>
        <taxon>Craniata</taxon>
        <taxon>Vertebrata</taxon>
        <taxon>Euteleostomi</taxon>
        <taxon>Lepidosauria</taxon>
        <taxon>Squamata</taxon>
        <taxon>Bifurcata</taxon>
        <taxon>Unidentata</taxon>
        <taxon>Episquamata</taxon>
        <taxon>Toxicofera</taxon>
        <taxon>Iguania</taxon>
        <taxon>Acrodonta</taxon>
        <taxon>Agamidae</taxon>
        <taxon>Amphibolurinae</taxon>
        <taxon>Pogona</taxon>
    </lineage>
</organism>
<dbReference type="SUPFAM" id="SSF48403">
    <property type="entry name" value="Ankyrin repeat"/>
    <property type="match status" value="1"/>
</dbReference>
<evidence type="ECO:0000313" key="2">
    <source>
        <dbReference type="Proteomes" id="UP001652642"/>
    </source>
</evidence>
<dbReference type="Proteomes" id="UP001652642">
    <property type="component" value="Chromosome 4"/>
</dbReference>
<dbReference type="InterPro" id="IPR036770">
    <property type="entry name" value="Ankyrin_rpt-contain_sf"/>
</dbReference>
<feature type="repeat" description="ANK" evidence="1">
    <location>
        <begin position="514"/>
        <end position="546"/>
    </location>
</feature>
<name>A0ABM5G9U0_9SAUR</name>
<evidence type="ECO:0000256" key="1">
    <source>
        <dbReference type="PROSITE-ProRule" id="PRU00023"/>
    </source>
</evidence>
<accession>A0ABM5G9U0</accession>